<evidence type="ECO:0000256" key="6">
    <source>
        <dbReference type="ARBA" id="ARBA00023242"/>
    </source>
</evidence>
<accession>A0A022RUN7</accession>
<keyword evidence="6" id="KW-0539">Nucleus</keyword>
<dbReference type="EMBL" id="KI630259">
    <property type="protein sequence ID" value="EYU43428.1"/>
    <property type="molecule type" value="Genomic_DNA"/>
</dbReference>
<dbReference type="InterPro" id="IPR001005">
    <property type="entry name" value="SANT/Myb"/>
</dbReference>
<dbReference type="PANTHER" id="PTHR45614:SF82">
    <property type="entry name" value="OS01G0977300 PROTEIN"/>
    <property type="match status" value="1"/>
</dbReference>
<dbReference type="Gene3D" id="1.10.10.60">
    <property type="entry name" value="Homeodomain-like"/>
    <property type="match status" value="2"/>
</dbReference>
<dbReference type="KEGG" id="egt:105951213"/>
<keyword evidence="5" id="KW-0804">Transcription</keyword>
<evidence type="ECO:0000259" key="9">
    <source>
        <dbReference type="PROSITE" id="PS51294"/>
    </source>
</evidence>
<dbReference type="Proteomes" id="UP000030748">
    <property type="component" value="Unassembled WGS sequence"/>
</dbReference>
<reference evidence="10 11" key="1">
    <citation type="journal article" date="2013" name="Proc. Natl. Acad. Sci. U.S.A.">
        <title>Fine-scale variation in meiotic recombination in Mimulus inferred from population shotgun sequencing.</title>
        <authorList>
            <person name="Hellsten U."/>
            <person name="Wright K.M."/>
            <person name="Jenkins J."/>
            <person name="Shu S."/>
            <person name="Yuan Y."/>
            <person name="Wessler S.R."/>
            <person name="Schmutz J."/>
            <person name="Willis J.H."/>
            <person name="Rokhsar D.S."/>
        </authorList>
    </citation>
    <scope>NUCLEOTIDE SEQUENCE [LARGE SCALE GENOMIC DNA]</scope>
    <source>
        <strain evidence="11">cv. DUN x IM62</strain>
    </source>
</reference>
<feature type="region of interest" description="Disordered" evidence="7">
    <location>
        <begin position="109"/>
        <end position="155"/>
    </location>
</feature>
<dbReference type="GO" id="GO:0000981">
    <property type="term" value="F:DNA-binding transcription factor activity, RNA polymerase II-specific"/>
    <property type="evidence" value="ECO:0000318"/>
    <property type="project" value="GO_Central"/>
</dbReference>
<evidence type="ECO:0000313" key="11">
    <source>
        <dbReference type="Proteomes" id="UP000030748"/>
    </source>
</evidence>
<dbReference type="SMART" id="SM00717">
    <property type="entry name" value="SANT"/>
    <property type="match status" value="2"/>
</dbReference>
<dbReference type="SUPFAM" id="SSF46689">
    <property type="entry name" value="Homeodomain-like"/>
    <property type="match status" value="1"/>
</dbReference>
<dbReference type="PROSITE" id="PS50090">
    <property type="entry name" value="MYB_LIKE"/>
    <property type="match status" value="2"/>
</dbReference>
<comment type="subcellular location">
    <subcellularLocation>
        <location evidence="1">Nucleus</location>
    </subcellularLocation>
</comment>
<feature type="domain" description="Myb-like" evidence="8">
    <location>
        <begin position="9"/>
        <end position="55"/>
    </location>
</feature>
<keyword evidence="3" id="KW-0805">Transcription regulation</keyword>
<proteinExistence type="predicted"/>
<gene>
    <name evidence="10" type="ORF">MIMGU_mgv1a012392mg</name>
</gene>
<evidence type="ECO:0000256" key="3">
    <source>
        <dbReference type="ARBA" id="ARBA00023015"/>
    </source>
</evidence>
<dbReference type="PANTHER" id="PTHR45614">
    <property type="entry name" value="MYB PROTEIN-RELATED"/>
    <property type="match status" value="1"/>
</dbReference>
<dbReference type="InterPro" id="IPR017930">
    <property type="entry name" value="Myb_dom"/>
</dbReference>
<evidence type="ECO:0000256" key="5">
    <source>
        <dbReference type="ARBA" id="ARBA00023163"/>
    </source>
</evidence>
<dbReference type="InterPro" id="IPR009057">
    <property type="entry name" value="Homeodomain-like_sf"/>
</dbReference>
<feature type="compositionally biased region" description="Polar residues" evidence="7">
    <location>
        <begin position="141"/>
        <end position="151"/>
    </location>
</feature>
<keyword evidence="2" id="KW-0677">Repeat</keyword>
<dbReference type="FunFam" id="1.10.10.60:FF:000060">
    <property type="entry name" value="MYB transcription factor"/>
    <property type="match status" value="1"/>
</dbReference>
<dbReference type="OMA" id="VEIENTC"/>
<evidence type="ECO:0000256" key="1">
    <source>
        <dbReference type="ARBA" id="ARBA00004123"/>
    </source>
</evidence>
<evidence type="ECO:0000259" key="8">
    <source>
        <dbReference type="PROSITE" id="PS50090"/>
    </source>
</evidence>
<dbReference type="eggNOG" id="KOG0048">
    <property type="taxonomic scope" value="Eukaryota"/>
</dbReference>
<feature type="domain" description="Myb-like" evidence="8">
    <location>
        <begin position="56"/>
        <end position="106"/>
    </location>
</feature>
<protein>
    <submittedName>
        <fullName evidence="10">Uncharacterized protein</fullName>
    </submittedName>
</protein>
<keyword evidence="11" id="KW-1185">Reference proteome</keyword>
<dbReference type="CDD" id="cd00167">
    <property type="entry name" value="SANT"/>
    <property type="match status" value="2"/>
</dbReference>
<dbReference type="OrthoDB" id="2143914at2759"/>
<dbReference type="GO" id="GO:0006355">
    <property type="term" value="P:regulation of DNA-templated transcription"/>
    <property type="evidence" value="ECO:0000318"/>
    <property type="project" value="GO_Central"/>
</dbReference>
<evidence type="ECO:0000256" key="7">
    <source>
        <dbReference type="SAM" id="MobiDB-lite"/>
    </source>
</evidence>
<organism evidence="10 11">
    <name type="scientific">Erythranthe guttata</name>
    <name type="common">Yellow monkey flower</name>
    <name type="synonym">Mimulus guttatus</name>
    <dbReference type="NCBI Taxonomy" id="4155"/>
    <lineage>
        <taxon>Eukaryota</taxon>
        <taxon>Viridiplantae</taxon>
        <taxon>Streptophyta</taxon>
        <taxon>Embryophyta</taxon>
        <taxon>Tracheophyta</taxon>
        <taxon>Spermatophyta</taxon>
        <taxon>Magnoliopsida</taxon>
        <taxon>eudicotyledons</taxon>
        <taxon>Gunneridae</taxon>
        <taxon>Pentapetalae</taxon>
        <taxon>asterids</taxon>
        <taxon>lamiids</taxon>
        <taxon>Lamiales</taxon>
        <taxon>Phrymaceae</taxon>
        <taxon>Erythranthe</taxon>
    </lineage>
</organism>
<feature type="domain" description="HTH myb-type" evidence="9">
    <location>
        <begin position="1"/>
        <end position="55"/>
    </location>
</feature>
<evidence type="ECO:0000256" key="2">
    <source>
        <dbReference type="ARBA" id="ARBA00022737"/>
    </source>
</evidence>
<keyword evidence="4" id="KW-0238">DNA-binding</keyword>
<dbReference type="InterPro" id="IPR050560">
    <property type="entry name" value="MYB_TF"/>
</dbReference>
<name>A0A022RUN7_ERYGU</name>
<sequence length="252" mass="28058">MEEIGEKIKGSWNPQEDAALIALVEEHGPRNWSLISNGIPGRSGKSCRLRWCNQLSPSVKHRPFTAAEDALILQAHTVHGNRWATIARLLPGRTDNAIKNHWNSTLRRKRNVRGVDTAAMRRSSDESGSGSSESALKRQCSRVSQEQNSYSGGRDDLILEEGDMGTGDGLTLTLLPPGGRALESPDGEKEVRKEEIRIFDDGSSTVEIENTCLVKIMQRIIAQEVRTYFEKLRAEGDHDIGPEFESQVRRSI</sequence>
<dbReference type="GO" id="GO:0000978">
    <property type="term" value="F:RNA polymerase II cis-regulatory region sequence-specific DNA binding"/>
    <property type="evidence" value="ECO:0000318"/>
    <property type="project" value="GO_Central"/>
</dbReference>
<evidence type="ECO:0000313" key="10">
    <source>
        <dbReference type="EMBL" id="EYU43428.1"/>
    </source>
</evidence>
<dbReference type="PROSITE" id="PS51294">
    <property type="entry name" value="HTH_MYB"/>
    <property type="match status" value="2"/>
</dbReference>
<dbReference type="PhylomeDB" id="A0A022RUN7"/>
<evidence type="ECO:0000256" key="4">
    <source>
        <dbReference type="ARBA" id="ARBA00023125"/>
    </source>
</evidence>
<dbReference type="AlphaFoldDB" id="A0A022RUN7"/>
<dbReference type="Pfam" id="PF00249">
    <property type="entry name" value="Myb_DNA-binding"/>
    <property type="match status" value="2"/>
</dbReference>
<feature type="domain" description="HTH myb-type" evidence="9">
    <location>
        <begin position="56"/>
        <end position="110"/>
    </location>
</feature>
<dbReference type="GO" id="GO:0005634">
    <property type="term" value="C:nucleus"/>
    <property type="evidence" value="ECO:0000318"/>
    <property type="project" value="GO_Central"/>
</dbReference>